<evidence type="ECO:0000256" key="1">
    <source>
        <dbReference type="ARBA" id="ARBA00004123"/>
    </source>
</evidence>
<organism evidence="10 11">
    <name type="scientific">Metarhizium robertsii</name>
    <dbReference type="NCBI Taxonomy" id="568076"/>
    <lineage>
        <taxon>Eukaryota</taxon>
        <taxon>Fungi</taxon>
        <taxon>Dikarya</taxon>
        <taxon>Ascomycota</taxon>
        <taxon>Pezizomycotina</taxon>
        <taxon>Sordariomycetes</taxon>
        <taxon>Hypocreomycetidae</taxon>
        <taxon>Hypocreales</taxon>
        <taxon>Clavicipitaceae</taxon>
        <taxon>Metarhizium</taxon>
    </lineage>
</organism>
<feature type="domain" description="C2H2-type" evidence="9">
    <location>
        <begin position="17"/>
        <end position="36"/>
    </location>
</feature>
<dbReference type="InterPro" id="IPR013087">
    <property type="entry name" value="Znf_C2H2_type"/>
</dbReference>
<dbReference type="SUPFAM" id="SSF57667">
    <property type="entry name" value="beta-beta-alpha zinc fingers"/>
    <property type="match status" value="1"/>
</dbReference>
<keyword evidence="3" id="KW-0677">Repeat</keyword>
<keyword evidence="6" id="KW-0539">Nucleus</keyword>
<dbReference type="PROSITE" id="PS50157">
    <property type="entry name" value="ZINC_FINGER_C2H2_2"/>
    <property type="match status" value="1"/>
</dbReference>
<dbReference type="InterPro" id="IPR036864">
    <property type="entry name" value="Zn2-C6_fun-type_DNA-bd_sf"/>
</dbReference>
<dbReference type="GO" id="GO:0000785">
    <property type="term" value="C:chromatin"/>
    <property type="evidence" value="ECO:0007669"/>
    <property type="project" value="TreeGrafter"/>
</dbReference>
<reference evidence="10 11" key="1">
    <citation type="submission" date="2014-02" db="EMBL/GenBank/DDBJ databases">
        <title>The genome sequence of the entomopathogenic fungus Metarhizium robertsii ARSEF 2575.</title>
        <authorList>
            <person name="Giuliano Garisto Donzelli B."/>
            <person name="Roe B.A."/>
            <person name="Macmil S.L."/>
            <person name="Krasnoff S.B."/>
            <person name="Gibson D.M."/>
        </authorList>
    </citation>
    <scope>NUCLEOTIDE SEQUENCE [LARGE SCALE GENOMIC DNA]</scope>
    <source>
        <strain evidence="10 11">ARSEF 2575</strain>
    </source>
</reference>
<dbReference type="GO" id="GO:0005634">
    <property type="term" value="C:nucleus"/>
    <property type="evidence" value="ECO:0007669"/>
    <property type="project" value="UniProtKB-SubCell"/>
</dbReference>
<dbReference type="AlphaFoldDB" id="A0A014N9H4"/>
<dbReference type="InterPro" id="IPR051059">
    <property type="entry name" value="VerF-like"/>
</dbReference>
<evidence type="ECO:0000256" key="7">
    <source>
        <dbReference type="PROSITE-ProRule" id="PRU00042"/>
    </source>
</evidence>
<evidence type="ECO:0000256" key="6">
    <source>
        <dbReference type="ARBA" id="ARBA00023242"/>
    </source>
</evidence>
<dbReference type="InterPro" id="IPR036236">
    <property type="entry name" value="Znf_C2H2_sf"/>
</dbReference>
<protein>
    <submittedName>
        <fullName evidence="10">Zn(2)-Cys(6) zinc finger domain protein</fullName>
    </submittedName>
</protein>
<dbReference type="CDD" id="cd12148">
    <property type="entry name" value="fungal_TF_MHR"/>
    <property type="match status" value="1"/>
</dbReference>
<keyword evidence="4 7" id="KW-0863">Zinc-finger</keyword>
<comment type="subcellular location">
    <subcellularLocation>
        <location evidence="1">Nucleus</location>
    </subcellularLocation>
</comment>
<accession>A0A014N9H4</accession>
<dbReference type="GO" id="GO:0000981">
    <property type="term" value="F:DNA-binding transcription factor activity, RNA polymerase II-specific"/>
    <property type="evidence" value="ECO:0007669"/>
    <property type="project" value="InterPro"/>
</dbReference>
<dbReference type="InterPro" id="IPR007219">
    <property type="entry name" value="XnlR_reg_dom"/>
</dbReference>
<evidence type="ECO:0000256" key="4">
    <source>
        <dbReference type="ARBA" id="ARBA00022771"/>
    </source>
</evidence>
<gene>
    <name evidence="10" type="ORF">X797_009574</name>
</gene>
<dbReference type="GO" id="GO:0008270">
    <property type="term" value="F:zinc ion binding"/>
    <property type="evidence" value="ECO:0007669"/>
    <property type="project" value="UniProtKB-KW"/>
</dbReference>
<dbReference type="OrthoDB" id="3945418at2759"/>
<dbReference type="EMBL" id="JELW01000038">
    <property type="protein sequence ID" value="EXU97297.1"/>
    <property type="molecule type" value="Genomic_DNA"/>
</dbReference>
<evidence type="ECO:0000256" key="2">
    <source>
        <dbReference type="ARBA" id="ARBA00022723"/>
    </source>
</evidence>
<dbReference type="PANTHER" id="PTHR40626">
    <property type="entry name" value="MIP31509P"/>
    <property type="match status" value="1"/>
</dbReference>
<dbReference type="InterPro" id="IPR001138">
    <property type="entry name" value="Zn2Cys6_DnaBD"/>
</dbReference>
<evidence type="ECO:0000256" key="3">
    <source>
        <dbReference type="ARBA" id="ARBA00022737"/>
    </source>
</evidence>
<dbReference type="Gene3D" id="3.30.160.60">
    <property type="entry name" value="Classic Zinc Finger"/>
    <property type="match status" value="1"/>
</dbReference>
<keyword evidence="5" id="KW-0862">Zinc</keyword>
<dbReference type="HOGENOM" id="CLU_012538_3_0_1"/>
<dbReference type="Gene3D" id="4.10.240.10">
    <property type="entry name" value="Zn(2)-C6 fungal-type DNA-binding domain"/>
    <property type="match status" value="1"/>
</dbReference>
<sequence length="651" mass="73543">MELVNDQAAGAPTLKAYVCETCGKRYQRNTHLRRHEATRDQLPVTAAIALLAHELNPSTDVNTFRFKCQYCSKGFIRGDVCRKHTLSCARKDEEKSLPEFRRGQKPRACESCYQSKVLCDKATPCSRCVSRGLTCRFRDVFDSGCSEQDAAYFKSESAGQAHTRVPVSNSVFLKGVVNPDTESMLEYFANDEAVNDKVPDLDYLPNLPDFSLPMMTMDGGNFAPWSFVSLLDDEFSDFSTSDETSTSSELSAAVPAFTLEGLERLRHVSDEIIRELGKSHKFLEEYDPTYTEMYHEDLAHSIFSSDNLARFISVFFRLSHIHFPLIHIPSFGHEDTPAVLVLAVALGGTLRSAPRDDTLSSRYFLTVAEDYIFRHMQGLLFTEVFSKPSKKMLYALQAAIIVHNVQFMRNDAQTRRRNLSVRLPALVSAVRQLGLNQYKHSGTLIWEKFLYEELCIRIGFWTAISDWHQSGMFHAPPQTSIKEVDCDMPCPLELWDATNSEQFEAKVKELKYQPPPMCFSSICKFIELLMKDNWDEAQPIPVTSLKLSHLRAATMALSSMAVSAHLNGTMPATAPALLRAIDRWHDLWDAVTSKLDSASLQRSGMARHSNDISALIRKVVEVAISDTEQPAFLKNVGHESLRELYDFILNH</sequence>
<dbReference type="Pfam" id="PF00172">
    <property type="entry name" value="Zn_clus"/>
    <property type="match status" value="1"/>
</dbReference>
<feature type="domain" description="Zn(2)-C6 fungal-type" evidence="8">
    <location>
        <begin position="108"/>
        <end position="137"/>
    </location>
</feature>
<dbReference type="GO" id="GO:0006351">
    <property type="term" value="P:DNA-templated transcription"/>
    <property type="evidence" value="ECO:0007669"/>
    <property type="project" value="InterPro"/>
</dbReference>
<comment type="caution">
    <text evidence="10">The sequence shown here is derived from an EMBL/GenBank/DDBJ whole genome shotgun (WGS) entry which is preliminary data.</text>
</comment>
<evidence type="ECO:0000259" key="8">
    <source>
        <dbReference type="PROSITE" id="PS50048"/>
    </source>
</evidence>
<evidence type="ECO:0000256" key="5">
    <source>
        <dbReference type="ARBA" id="ARBA00022833"/>
    </source>
</evidence>
<evidence type="ECO:0000259" key="9">
    <source>
        <dbReference type="PROSITE" id="PS50157"/>
    </source>
</evidence>
<dbReference type="SUPFAM" id="SSF57701">
    <property type="entry name" value="Zn2/Cys6 DNA-binding domain"/>
    <property type="match status" value="1"/>
</dbReference>
<dbReference type="CDD" id="cd00067">
    <property type="entry name" value="GAL4"/>
    <property type="match status" value="1"/>
</dbReference>
<keyword evidence="2" id="KW-0479">Metal-binding</keyword>
<dbReference type="Proteomes" id="UP000030151">
    <property type="component" value="Unassembled WGS sequence"/>
</dbReference>
<evidence type="ECO:0000313" key="11">
    <source>
        <dbReference type="Proteomes" id="UP000030151"/>
    </source>
</evidence>
<name>A0A014N9H4_9HYPO</name>
<dbReference type="SMART" id="SM00066">
    <property type="entry name" value="GAL4"/>
    <property type="match status" value="1"/>
</dbReference>
<proteinExistence type="predicted"/>
<dbReference type="Pfam" id="PF04082">
    <property type="entry name" value="Fungal_trans"/>
    <property type="match status" value="1"/>
</dbReference>
<dbReference type="PROSITE" id="PS50048">
    <property type="entry name" value="ZN2_CY6_FUNGAL_2"/>
    <property type="match status" value="1"/>
</dbReference>
<dbReference type="GO" id="GO:0000978">
    <property type="term" value="F:RNA polymerase II cis-regulatory region sequence-specific DNA binding"/>
    <property type="evidence" value="ECO:0007669"/>
    <property type="project" value="InterPro"/>
</dbReference>
<dbReference type="PANTHER" id="PTHR40626:SF1">
    <property type="entry name" value="TRANSCRIPTION FACTOR WITH C2H2 AND ZN(2)-CYS(6) DNA BINDING DOMAIN (EUROFUNG)"/>
    <property type="match status" value="1"/>
</dbReference>
<evidence type="ECO:0000313" key="10">
    <source>
        <dbReference type="EMBL" id="EXU97297.1"/>
    </source>
</evidence>